<name>A0A3E1NKP5_9BACT</name>
<feature type="chain" id="PRO_5017581318" description="Outer membrane protein beta-barrel domain-containing protein" evidence="1">
    <location>
        <begin position="20"/>
        <end position="190"/>
    </location>
</feature>
<proteinExistence type="predicted"/>
<organism evidence="2 3">
    <name type="scientific">Deminuibacter soli</name>
    <dbReference type="NCBI Taxonomy" id="2291815"/>
    <lineage>
        <taxon>Bacteria</taxon>
        <taxon>Pseudomonadati</taxon>
        <taxon>Bacteroidota</taxon>
        <taxon>Chitinophagia</taxon>
        <taxon>Chitinophagales</taxon>
        <taxon>Chitinophagaceae</taxon>
        <taxon>Deminuibacter</taxon>
    </lineage>
</organism>
<feature type="signal peptide" evidence="1">
    <location>
        <begin position="1"/>
        <end position="19"/>
    </location>
</feature>
<dbReference type="Proteomes" id="UP000261284">
    <property type="component" value="Unassembled WGS sequence"/>
</dbReference>
<dbReference type="AlphaFoldDB" id="A0A3E1NKP5"/>
<evidence type="ECO:0000313" key="2">
    <source>
        <dbReference type="EMBL" id="RFM28503.1"/>
    </source>
</evidence>
<keyword evidence="3" id="KW-1185">Reference proteome</keyword>
<dbReference type="OrthoDB" id="647138at2"/>
<accession>A0A3E1NKP5</accession>
<gene>
    <name evidence="2" type="ORF">DXN05_06765</name>
</gene>
<sequence>MKHFLLAVLFAAIAHCACAQQVKMPSLFVMPQVSLLNGDDHVSADVSLSAGLQHNKWMAGIGGGLDFYKIRSIPVFATAQYQLFRKPETPFVYAQLGTNIPSPLKDQHYYGFSHYTESSFKNGLIAAGGIGYHLWDKHSRGVSLSLGYTVKTQREYYVENQYDTRGLLRQITHSMKYTFPRFSLSMSLRL</sequence>
<reference evidence="2 3" key="1">
    <citation type="submission" date="2018-08" db="EMBL/GenBank/DDBJ databases">
        <title>Chitinophagaceae sp. K23C18032701, a novel bacterium isolated from forest soil.</title>
        <authorList>
            <person name="Wang C."/>
        </authorList>
    </citation>
    <scope>NUCLEOTIDE SEQUENCE [LARGE SCALE GENOMIC DNA]</scope>
    <source>
        <strain evidence="2 3">K23C18032701</strain>
    </source>
</reference>
<dbReference type="RefSeq" id="WP_116846493.1">
    <property type="nucleotide sequence ID" value="NZ_QTJU01000002.1"/>
</dbReference>
<protein>
    <recommendedName>
        <fullName evidence="4">Outer membrane protein beta-barrel domain-containing protein</fullName>
    </recommendedName>
</protein>
<evidence type="ECO:0000313" key="3">
    <source>
        <dbReference type="Proteomes" id="UP000261284"/>
    </source>
</evidence>
<comment type="caution">
    <text evidence="2">The sequence shown here is derived from an EMBL/GenBank/DDBJ whole genome shotgun (WGS) entry which is preliminary data.</text>
</comment>
<keyword evidence="1" id="KW-0732">Signal</keyword>
<evidence type="ECO:0008006" key="4">
    <source>
        <dbReference type="Google" id="ProtNLM"/>
    </source>
</evidence>
<dbReference type="EMBL" id="QTJU01000002">
    <property type="protein sequence ID" value="RFM28503.1"/>
    <property type="molecule type" value="Genomic_DNA"/>
</dbReference>
<evidence type="ECO:0000256" key="1">
    <source>
        <dbReference type="SAM" id="SignalP"/>
    </source>
</evidence>